<protein>
    <submittedName>
        <fullName evidence="2">DUF2490 domain-containing protein</fullName>
    </submittedName>
</protein>
<keyword evidence="1" id="KW-0732">Signal</keyword>
<feature type="chain" id="PRO_5036823576" evidence="1">
    <location>
        <begin position="20"/>
        <end position="228"/>
    </location>
</feature>
<dbReference type="Proteomes" id="UP000662783">
    <property type="component" value="Chromosome"/>
</dbReference>
<gene>
    <name evidence="2" type="ORF">JR347_14245</name>
</gene>
<dbReference type="AlphaFoldDB" id="A0A975A0F0"/>
<dbReference type="RefSeq" id="WP_205721260.1">
    <property type="nucleotide sequence ID" value="NZ_CP070608.1"/>
</dbReference>
<dbReference type="EMBL" id="CP070608">
    <property type="protein sequence ID" value="QSE96746.1"/>
    <property type="molecule type" value="Genomic_DNA"/>
</dbReference>
<evidence type="ECO:0000313" key="3">
    <source>
        <dbReference type="Proteomes" id="UP000662783"/>
    </source>
</evidence>
<name>A0A975A0F0_9BACT</name>
<feature type="signal peptide" evidence="1">
    <location>
        <begin position="1"/>
        <end position="19"/>
    </location>
</feature>
<dbReference type="InterPro" id="IPR019619">
    <property type="entry name" value="DUF2490"/>
</dbReference>
<evidence type="ECO:0000256" key="1">
    <source>
        <dbReference type="SAM" id="SignalP"/>
    </source>
</evidence>
<dbReference type="KEGG" id="fuv:JR347_14245"/>
<organism evidence="2 3">
    <name type="scientific">Fulvivirga lutea</name>
    <dbReference type="NCBI Taxonomy" id="2810512"/>
    <lineage>
        <taxon>Bacteria</taxon>
        <taxon>Pseudomonadati</taxon>
        <taxon>Bacteroidota</taxon>
        <taxon>Cytophagia</taxon>
        <taxon>Cytophagales</taxon>
        <taxon>Fulvivirgaceae</taxon>
        <taxon>Fulvivirga</taxon>
    </lineage>
</organism>
<accession>A0A975A0F0</accession>
<reference evidence="2" key="1">
    <citation type="submission" date="2021-02" db="EMBL/GenBank/DDBJ databases">
        <title>Fulvivirga sp. S481 isolated from sea water.</title>
        <authorList>
            <person name="Bae S.S."/>
            <person name="Baek K."/>
        </authorList>
    </citation>
    <scope>NUCLEOTIDE SEQUENCE</scope>
    <source>
        <strain evidence="2">S481</strain>
    </source>
</reference>
<evidence type="ECO:0000313" key="2">
    <source>
        <dbReference type="EMBL" id="QSE96746.1"/>
    </source>
</evidence>
<dbReference type="Pfam" id="PF10677">
    <property type="entry name" value="DUF2490"/>
    <property type="match status" value="1"/>
</dbReference>
<sequence length="228" mass="26695">MHRLAITLIFLMWCSGVLAQSDVVYGGYFPEMAFSKNINSNYSATFKVETQIGQFYDDESINTDYSYFHDRTDLQGFISRQLGSLVKIAVGYQYRFEDTDPNNHRSIQQIAFIQRLFGLRLGHRFRLDQTFFENEKNQYRVRYRIASEIPLQGTNLDVSEYYFITSEEIIYGVQGKDDDLENRFTMAIGKLVSKQIKVELGLDYRTDRIITAGERQRIWLKFGAFLTL</sequence>
<keyword evidence="3" id="KW-1185">Reference proteome</keyword>
<proteinExistence type="predicted"/>